<evidence type="ECO:0008006" key="4">
    <source>
        <dbReference type="Google" id="ProtNLM"/>
    </source>
</evidence>
<name>A0A226D4K4_FOLCA</name>
<sequence>MEPPSSPSSKKPKSHKSATFQLQDIHPSLNVNQDDDNDDAAGVSNNDDKVPTEPTMTPPTRFRPGTPAPSSRANSPHVKQKLHQMSMSDIDNDDDNKHAVVTGSKSAPVPSSHVEPPSHHTHHHHHHVHLGGKQQQGVAETGKVVVESAGNSKKVEHVHHHAKHAHFMASSTTASRNYREETKAVLAVVKGSVYIPTRTRSRPECNSFIETSDLGPPGADRRWLIDMKGFREDEITFFLDGTNLKVEGRQTTRPGKNSHHVETIVLPISYEIENLKVFRNKHIGTLVLAYLSTP</sequence>
<evidence type="ECO:0000313" key="3">
    <source>
        <dbReference type="Proteomes" id="UP000198287"/>
    </source>
</evidence>
<gene>
    <name evidence="2" type="ORF">Fcan01_24808</name>
</gene>
<dbReference type="Proteomes" id="UP000198287">
    <property type="component" value="Unassembled WGS sequence"/>
</dbReference>
<evidence type="ECO:0000313" key="2">
    <source>
        <dbReference type="EMBL" id="OXA40485.1"/>
    </source>
</evidence>
<feature type="compositionally biased region" description="Basic residues" evidence="1">
    <location>
        <begin position="119"/>
        <end position="130"/>
    </location>
</feature>
<keyword evidence="3" id="KW-1185">Reference proteome</keyword>
<protein>
    <recommendedName>
        <fullName evidence="4">SHSP domain-containing protein</fullName>
    </recommendedName>
</protein>
<comment type="caution">
    <text evidence="2">The sequence shown here is derived from an EMBL/GenBank/DDBJ whole genome shotgun (WGS) entry which is preliminary data.</text>
</comment>
<accession>A0A226D4K4</accession>
<dbReference type="EMBL" id="LNIX01000033">
    <property type="protein sequence ID" value="OXA40485.1"/>
    <property type="molecule type" value="Genomic_DNA"/>
</dbReference>
<reference evidence="2 3" key="1">
    <citation type="submission" date="2015-12" db="EMBL/GenBank/DDBJ databases">
        <title>The genome of Folsomia candida.</title>
        <authorList>
            <person name="Faddeeva A."/>
            <person name="Derks M.F."/>
            <person name="Anvar Y."/>
            <person name="Smit S."/>
            <person name="Van Straalen N."/>
            <person name="Roelofs D."/>
        </authorList>
    </citation>
    <scope>NUCLEOTIDE SEQUENCE [LARGE SCALE GENOMIC DNA]</scope>
    <source>
        <strain evidence="2 3">VU population</strain>
        <tissue evidence="2">Whole body</tissue>
    </source>
</reference>
<feature type="region of interest" description="Disordered" evidence="1">
    <location>
        <begin position="1"/>
        <end position="135"/>
    </location>
</feature>
<organism evidence="2 3">
    <name type="scientific">Folsomia candida</name>
    <name type="common">Springtail</name>
    <dbReference type="NCBI Taxonomy" id="158441"/>
    <lineage>
        <taxon>Eukaryota</taxon>
        <taxon>Metazoa</taxon>
        <taxon>Ecdysozoa</taxon>
        <taxon>Arthropoda</taxon>
        <taxon>Hexapoda</taxon>
        <taxon>Collembola</taxon>
        <taxon>Entomobryomorpha</taxon>
        <taxon>Isotomoidea</taxon>
        <taxon>Isotomidae</taxon>
        <taxon>Proisotominae</taxon>
        <taxon>Folsomia</taxon>
    </lineage>
</organism>
<evidence type="ECO:0000256" key="1">
    <source>
        <dbReference type="SAM" id="MobiDB-lite"/>
    </source>
</evidence>
<proteinExistence type="predicted"/>
<dbReference type="AlphaFoldDB" id="A0A226D4K4"/>